<proteinExistence type="inferred from homology"/>
<dbReference type="EMBL" id="JAKVPQ010000004">
    <property type="protein sequence ID" value="MCH4284856.1"/>
    <property type="molecule type" value="Genomic_DNA"/>
</dbReference>
<evidence type="ECO:0000256" key="1">
    <source>
        <dbReference type="ARBA" id="ARBA00008522"/>
    </source>
</evidence>
<name>A0ABS9R7I6_9FIRM</name>
<sequence>MPKILIDGDGCPVVEETIEIARAYETEVVIVCDTSHFFSYDDVKVIVVDKGKDVADFTLLRNTENNDIIITQDYGLAALALAKGAIVLSQMGFAYTKDNIDNLLAQRHQSYHQRKHGHYAHAKKRTHKEDEAFCELLEDVLSSM</sequence>
<dbReference type="Pfam" id="PF02639">
    <property type="entry name" value="DUF188"/>
    <property type="match status" value="1"/>
</dbReference>
<evidence type="ECO:0000313" key="3">
    <source>
        <dbReference type="EMBL" id="MCH4284856.1"/>
    </source>
</evidence>
<protein>
    <recommendedName>
        <fullName evidence="2">UPF0178 protein LQE99_06895</fullName>
    </recommendedName>
</protein>
<gene>
    <name evidence="3" type="ORF">LQE99_06895</name>
</gene>
<evidence type="ECO:0000256" key="2">
    <source>
        <dbReference type="HAMAP-Rule" id="MF_00489"/>
    </source>
</evidence>
<dbReference type="PANTHER" id="PTHR35146">
    <property type="entry name" value="UPF0178 PROTEIN YAII"/>
    <property type="match status" value="1"/>
</dbReference>
<keyword evidence="4" id="KW-1185">Reference proteome</keyword>
<accession>A0ABS9R7I6</accession>
<dbReference type="RefSeq" id="WP_117452740.1">
    <property type="nucleotide sequence ID" value="NZ_JAKVPQ010000004.1"/>
</dbReference>
<dbReference type="InterPro" id="IPR003791">
    <property type="entry name" value="UPF0178"/>
</dbReference>
<dbReference type="PANTHER" id="PTHR35146:SF1">
    <property type="entry name" value="UPF0178 PROTEIN YAII"/>
    <property type="match status" value="1"/>
</dbReference>
<evidence type="ECO:0000313" key="4">
    <source>
        <dbReference type="Proteomes" id="UP001202402"/>
    </source>
</evidence>
<comment type="caution">
    <text evidence="3">The sequence shown here is derived from an EMBL/GenBank/DDBJ whole genome shotgun (WGS) entry which is preliminary data.</text>
</comment>
<reference evidence="3 4" key="1">
    <citation type="submission" date="2022-02" db="EMBL/GenBank/DDBJ databases">
        <title>Genome of Erysipelotrichaceae sp. nov. NSJ-176 isolated from human feces.</title>
        <authorList>
            <person name="Abdugheni R."/>
        </authorList>
    </citation>
    <scope>NUCLEOTIDE SEQUENCE [LARGE SCALE GENOMIC DNA]</scope>
    <source>
        <strain evidence="3 4">NSJ-176</strain>
    </source>
</reference>
<dbReference type="HAMAP" id="MF_00489">
    <property type="entry name" value="UPF0178"/>
    <property type="match status" value="1"/>
</dbReference>
<organism evidence="3 4">
    <name type="scientific">Amedibacillus hominis</name>
    <dbReference type="NCBI Taxonomy" id="2897776"/>
    <lineage>
        <taxon>Bacteria</taxon>
        <taxon>Bacillati</taxon>
        <taxon>Bacillota</taxon>
        <taxon>Erysipelotrichia</taxon>
        <taxon>Erysipelotrichales</taxon>
        <taxon>Erysipelotrichaceae</taxon>
        <taxon>Amedibacillus</taxon>
    </lineage>
</organism>
<dbReference type="Proteomes" id="UP001202402">
    <property type="component" value="Unassembled WGS sequence"/>
</dbReference>
<comment type="similarity">
    <text evidence="1 2">Belongs to the UPF0178 family.</text>
</comment>